<reference evidence="1" key="1">
    <citation type="submission" date="2022-04" db="EMBL/GenBank/DDBJ databases">
        <title>Jade perch genome.</title>
        <authorList>
            <person name="Chao B."/>
        </authorList>
    </citation>
    <scope>NUCLEOTIDE SEQUENCE</scope>
    <source>
        <strain evidence="1">CB-2022</strain>
    </source>
</reference>
<accession>A0ACB8VH83</accession>
<proteinExistence type="predicted"/>
<comment type="caution">
    <text evidence="1">The sequence shown here is derived from an EMBL/GenBank/DDBJ whole genome shotgun (WGS) entry which is preliminary data.</text>
</comment>
<keyword evidence="2" id="KW-1185">Reference proteome</keyword>
<evidence type="ECO:0000313" key="2">
    <source>
        <dbReference type="Proteomes" id="UP000831701"/>
    </source>
</evidence>
<protein>
    <submittedName>
        <fullName evidence="1">Uncharacterized protein</fullName>
    </submittedName>
</protein>
<dbReference type="EMBL" id="CM041551">
    <property type="protein sequence ID" value="KAI3354884.1"/>
    <property type="molecule type" value="Genomic_DNA"/>
</dbReference>
<organism evidence="1 2">
    <name type="scientific">Scortum barcoo</name>
    <name type="common">barcoo grunter</name>
    <dbReference type="NCBI Taxonomy" id="214431"/>
    <lineage>
        <taxon>Eukaryota</taxon>
        <taxon>Metazoa</taxon>
        <taxon>Chordata</taxon>
        <taxon>Craniata</taxon>
        <taxon>Vertebrata</taxon>
        <taxon>Euteleostomi</taxon>
        <taxon>Actinopterygii</taxon>
        <taxon>Neopterygii</taxon>
        <taxon>Teleostei</taxon>
        <taxon>Neoteleostei</taxon>
        <taxon>Acanthomorphata</taxon>
        <taxon>Eupercaria</taxon>
        <taxon>Centrarchiformes</taxon>
        <taxon>Terapontoidei</taxon>
        <taxon>Terapontidae</taxon>
        <taxon>Scortum</taxon>
    </lineage>
</organism>
<sequence>MFARSFLLPRTHRFLLPSVRRAALRQSGVLRSCSLPSRALSPRGSDGVYSSTDLWQGDEVEMGPVMMVPRPSQLSAVSERSSSILKSSKLYSHYAVRITIKTEQHKVDQIKSFYISEGCCLLGQQHHGQGQEENGQTGEEGQLCPGMPPLDSVEVVGNGRMMAKLSSLLNNTSHPLQDTLTALGSSFSERLLHPRCVKERYRRSFLPAAVRLHNKQNAR</sequence>
<evidence type="ECO:0000313" key="1">
    <source>
        <dbReference type="EMBL" id="KAI3354884.1"/>
    </source>
</evidence>
<dbReference type="Proteomes" id="UP000831701">
    <property type="component" value="Chromosome 21"/>
</dbReference>
<name>A0ACB8VH83_9TELE</name>
<gene>
    <name evidence="1" type="ORF">L3Q82_004552</name>
</gene>